<sequence length="111" mass="12538">THQGPSRGGGSELLSRTFICLIPPRKPRTRLHARFSGSCLVHSLLRRNVNPLHPDVCESGYHRHNSKAVKRVSEYAYVHKSKTEDANSRRICIIHIPPTIMSLNHSHNTQA</sequence>
<reference evidence="1" key="2">
    <citation type="journal article" date="2019" name="IMA Fungus">
        <title>Genome sequencing and comparison of five Tilletia species to identify candidate genes for the detection of regulated species infecting wheat.</title>
        <authorList>
            <person name="Nguyen H.D.T."/>
            <person name="Sultana T."/>
            <person name="Kesanakurti P."/>
            <person name="Hambleton S."/>
        </authorList>
    </citation>
    <scope>NUCLEOTIDE SEQUENCE</scope>
    <source>
        <strain evidence="1">DAOMC 236422</strain>
    </source>
</reference>
<evidence type="ECO:0000313" key="1">
    <source>
        <dbReference type="EMBL" id="KAE8270770.1"/>
    </source>
</evidence>
<organism evidence="1 2">
    <name type="scientific">Tilletia walkeri</name>
    <dbReference type="NCBI Taxonomy" id="117179"/>
    <lineage>
        <taxon>Eukaryota</taxon>
        <taxon>Fungi</taxon>
        <taxon>Dikarya</taxon>
        <taxon>Basidiomycota</taxon>
        <taxon>Ustilaginomycotina</taxon>
        <taxon>Exobasidiomycetes</taxon>
        <taxon>Tilletiales</taxon>
        <taxon>Tilletiaceae</taxon>
        <taxon>Tilletia</taxon>
    </lineage>
</organism>
<feature type="non-terminal residue" evidence="1">
    <location>
        <position position="1"/>
    </location>
</feature>
<reference evidence="1" key="1">
    <citation type="submission" date="2016-04" db="EMBL/GenBank/DDBJ databases">
        <authorList>
            <person name="Nguyen H.D."/>
            <person name="Samba Siva P."/>
            <person name="Cullis J."/>
            <person name="Levesque C.A."/>
            <person name="Hambleton S."/>
        </authorList>
    </citation>
    <scope>NUCLEOTIDE SEQUENCE</scope>
    <source>
        <strain evidence="1">DAOMC 236422</strain>
    </source>
</reference>
<dbReference type="EMBL" id="LWDG02000038">
    <property type="protein sequence ID" value="KAE8270770.1"/>
    <property type="molecule type" value="Genomic_DNA"/>
</dbReference>
<dbReference type="AlphaFoldDB" id="A0A8X7NE39"/>
<accession>A0A8X7NE39</accession>
<proteinExistence type="predicted"/>
<keyword evidence="2" id="KW-1185">Reference proteome</keyword>
<evidence type="ECO:0000313" key="2">
    <source>
        <dbReference type="Proteomes" id="UP000078113"/>
    </source>
</evidence>
<dbReference type="Proteomes" id="UP000078113">
    <property type="component" value="Unassembled WGS sequence"/>
</dbReference>
<gene>
    <name evidence="1" type="ORF">A4X09_0g1562</name>
</gene>
<name>A0A8X7NE39_9BASI</name>
<comment type="caution">
    <text evidence="1">The sequence shown here is derived from an EMBL/GenBank/DDBJ whole genome shotgun (WGS) entry which is preliminary data.</text>
</comment>
<protein>
    <submittedName>
        <fullName evidence="1">Uncharacterized protein</fullName>
    </submittedName>
</protein>